<proteinExistence type="evidence at transcript level"/>
<name>W8BSP8_CERCA</name>
<protein>
    <submittedName>
        <fullName evidence="1">Uncharacterized protein</fullName>
    </submittedName>
</protein>
<accession>W8BSP8</accession>
<dbReference type="OrthoDB" id="7946308at2759"/>
<reference evidence="1" key="1">
    <citation type="submission" date="2013-07" db="EMBL/GenBank/DDBJ databases">
        <authorList>
            <person name="Geib S."/>
        </authorList>
    </citation>
    <scope>NUCLEOTIDE SEQUENCE</scope>
</reference>
<evidence type="ECO:0000313" key="1">
    <source>
        <dbReference type="EMBL" id="JAC02168.1"/>
    </source>
</evidence>
<reference evidence="1" key="2">
    <citation type="journal article" date="2014" name="BMC Genomics">
        <title>A genomic perspective to assessing quality of mass-reared SIT flies used in Mediterranean fruit fly (Ceratitis capitata) eradication in California.</title>
        <authorList>
            <person name="Calla B."/>
            <person name="Hall B."/>
            <person name="Hou S."/>
            <person name="Geib S.M."/>
        </authorList>
    </citation>
    <scope>NUCLEOTIDE SEQUENCE</scope>
</reference>
<organism evidence="1">
    <name type="scientific">Ceratitis capitata</name>
    <name type="common">Mediterranean fruit fly</name>
    <name type="synonym">Tephritis capitata</name>
    <dbReference type="NCBI Taxonomy" id="7213"/>
    <lineage>
        <taxon>Eukaryota</taxon>
        <taxon>Metazoa</taxon>
        <taxon>Ecdysozoa</taxon>
        <taxon>Arthropoda</taxon>
        <taxon>Hexapoda</taxon>
        <taxon>Insecta</taxon>
        <taxon>Pterygota</taxon>
        <taxon>Neoptera</taxon>
        <taxon>Endopterygota</taxon>
        <taxon>Diptera</taxon>
        <taxon>Brachycera</taxon>
        <taxon>Muscomorpha</taxon>
        <taxon>Tephritoidea</taxon>
        <taxon>Tephritidae</taxon>
        <taxon>Ceratitis</taxon>
        <taxon>Ceratitis</taxon>
    </lineage>
</organism>
<dbReference type="AlphaFoldDB" id="W8BSP8"/>
<dbReference type="EMBL" id="GAMC01004388">
    <property type="protein sequence ID" value="JAC02168.1"/>
    <property type="molecule type" value="mRNA"/>
</dbReference>
<sequence>MSAFKKIFNLLRPNKISGSILDVRTMSDKSVPSNYSGNTRPSVYTFRNGYSVACRASTTSTRSEVSHVNYANELNNWRQIEPNTTLPLPSNSIMPGYYGQYGFSDPYPTTMQYQNSCYGYQFLPENQLMPPETPLFPDNRLMGVDSPLPAMPSLTPMPESRGMRPDAFRSGMVTIPLDKLKRMRAAKDLYNILNYLESDEAFLRKSKTSKTKKSSKKIL</sequence>